<sequence length="67" mass="8300">MTTLTAFTVRSLATKERWIKVLKYRWVLYRRNARTRRQLHELPPHLLRDVGIEPHQVRDEVRRSFWD</sequence>
<evidence type="ECO:0000313" key="3">
    <source>
        <dbReference type="Proteomes" id="UP000535589"/>
    </source>
</evidence>
<dbReference type="Proteomes" id="UP000535589">
    <property type="component" value="Unassembled WGS sequence"/>
</dbReference>
<feature type="domain" description="YjiS-like" evidence="1">
    <location>
        <begin position="26"/>
        <end position="57"/>
    </location>
</feature>
<gene>
    <name evidence="2" type="ORF">HGP28_07220</name>
</gene>
<accession>A0A7X8TPT2</accession>
<dbReference type="RefSeq" id="WP_168835797.1">
    <property type="nucleotide sequence ID" value="NZ_JABAIK010000006.1"/>
</dbReference>
<evidence type="ECO:0000313" key="2">
    <source>
        <dbReference type="EMBL" id="NLS12695.1"/>
    </source>
</evidence>
<dbReference type="Pfam" id="PF06568">
    <property type="entry name" value="YjiS-like"/>
    <property type="match status" value="1"/>
</dbReference>
<protein>
    <submittedName>
        <fullName evidence="2">DUF1127 domain-containing protein</fullName>
    </submittedName>
</protein>
<reference evidence="2 3" key="1">
    <citation type="submission" date="2020-04" db="EMBL/GenBank/DDBJ databases">
        <title>Vibrio sp. SM6, a novel species isolated from seawater.</title>
        <authorList>
            <person name="Wang X."/>
        </authorList>
    </citation>
    <scope>NUCLEOTIDE SEQUENCE [LARGE SCALE GENOMIC DNA]</scope>
    <source>
        <strain evidence="2 3">SM6</strain>
    </source>
</reference>
<proteinExistence type="predicted"/>
<comment type="caution">
    <text evidence="2">The sequence shown here is derived from an EMBL/GenBank/DDBJ whole genome shotgun (WGS) entry which is preliminary data.</text>
</comment>
<organism evidence="2 3">
    <name type="scientific">Vibrio agarilyticus</name>
    <dbReference type="NCBI Taxonomy" id="2726741"/>
    <lineage>
        <taxon>Bacteria</taxon>
        <taxon>Pseudomonadati</taxon>
        <taxon>Pseudomonadota</taxon>
        <taxon>Gammaproteobacteria</taxon>
        <taxon>Vibrionales</taxon>
        <taxon>Vibrionaceae</taxon>
        <taxon>Vibrio</taxon>
    </lineage>
</organism>
<keyword evidence="3" id="KW-1185">Reference proteome</keyword>
<dbReference type="AlphaFoldDB" id="A0A7X8TPT2"/>
<dbReference type="InterPro" id="IPR009506">
    <property type="entry name" value="YjiS-like"/>
</dbReference>
<evidence type="ECO:0000259" key="1">
    <source>
        <dbReference type="Pfam" id="PF06568"/>
    </source>
</evidence>
<dbReference type="EMBL" id="JABAIK010000006">
    <property type="protein sequence ID" value="NLS12695.1"/>
    <property type="molecule type" value="Genomic_DNA"/>
</dbReference>
<name>A0A7X8TPT2_9VIBR</name>